<protein>
    <recommendedName>
        <fullName evidence="3 8">Dihydrofolate reductase</fullName>
        <ecNumber evidence="3 8">1.5.1.3</ecNumber>
    </recommendedName>
</protein>
<evidence type="ECO:0000256" key="1">
    <source>
        <dbReference type="ARBA" id="ARBA00004903"/>
    </source>
</evidence>
<evidence type="ECO:0000256" key="4">
    <source>
        <dbReference type="ARBA" id="ARBA00022563"/>
    </source>
</evidence>
<proteinExistence type="inferred from homology"/>
<evidence type="ECO:0000313" key="11">
    <source>
        <dbReference type="Proteomes" id="UP000460287"/>
    </source>
</evidence>
<evidence type="ECO:0000256" key="6">
    <source>
        <dbReference type="ARBA" id="ARBA00023002"/>
    </source>
</evidence>
<organism evidence="10 11">
    <name type="scientific">Inconstantimicrobium porci</name>
    <dbReference type="NCBI Taxonomy" id="2652291"/>
    <lineage>
        <taxon>Bacteria</taxon>
        <taxon>Bacillati</taxon>
        <taxon>Bacillota</taxon>
        <taxon>Clostridia</taxon>
        <taxon>Eubacteriales</taxon>
        <taxon>Clostridiaceae</taxon>
        <taxon>Inconstantimicrobium</taxon>
    </lineage>
</organism>
<dbReference type="PROSITE" id="PS51330">
    <property type="entry name" value="DHFR_2"/>
    <property type="match status" value="1"/>
</dbReference>
<dbReference type="InterPro" id="IPR001796">
    <property type="entry name" value="DHFR_dom"/>
</dbReference>
<dbReference type="InterPro" id="IPR024072">
    <property type="entry name" value="DHFR-like_dom_sf"/>
</dbReference>
<dbReference type="GO" id="GO:0005829">
    <property type="term" value="C:cytosol"/>
    <property type="evidence" value="ECO:0007669"/>
    <property type="project" value="TreeGrafter"/>
</dbReference>
<dbReference type="PANTHER" id="PTHR48069">
    <property type="entry name" value="DIHYDROFOLATE REDUCTASE"/>
    <property type="match status" value="1"/>
</dbReference>
<dbReference type="PRINTS" id="PR00070">
    <property type="entry name" value="DHFR"/>
</dbReference>
<comment type="caution">
    <text evidence="10">The sequence shown here is derived from an EMBL/GenBank/DDBJ whole genome shotgun (WGS) entry which is preliminary data.</text>
</comment>
<dbReference type="GO" id="GO:0006730">
    <property type="term" value="P:one-carbon metabolic process"/>
    <property type="evidence" value="ECO:0007669"/>
    <property type="project" value="UniProtKB-KW"/>
</dbReference>
<comment type="pathway">
    <text evidence="1 8">Cofactor biosynthesis; tetrahydrofolate biosynthesis; 5,6,7,8-tetrahydrofolate from 7,8-dihydrofolate: step 1/1.</text>
</comment>
<dbReference type="GO" id="GO:0046452">
    <property type="term" value="P:dihydrofolate metabolic process"/>
    <property type="evidence" value="ECO:0007669"/>
    <property type="project" value="TreeGrafter"/>
</dbReference>
<sequence length="161" mass="18614">MISIICAIARNNVIGNNNSMIWHIPSDLKRFKSITSGSTIIMGRKTFESLPGVLPKRKHIVITRDKNYTVDNESVEVLHSVDEVLKKFENSSEEVYIIGGGQIYKEFLPHAVKLHLTILEKDFEGDTKFPEINKDEWITEEKSEIITENNIDYYFIDLKRK</sequence>
<evidence type="ECO:0000256" key="3">
    <source>
        <dbReference type="ARBA" id="ARBA00012856"/>
    </source>
</evidence>
<keyword evidence="5 8" id="KW-0521">NADP</keyword>
<dbReference type="GO" id="GO:0004146">
    <property type="term" value="F:dihydrofolate reductase activity"/>
    <property type="evidence" value="ECO:0007669"/>
    <property type="project" value="UniProtKB-EC"/>
</dbReference>
<feature type="domain" description="DHFR" evidence="9">
    <location>
        <begin position="1"/>
        <end position="160"/>
    </location>
</feature>
<dbReference type="AlphaFoldDB" id="A0A7X2N0Z5"/>
<gene>
    <name evidence="10" type="ORF">FYJ33_12845</name>
</gene>
<dbReference type="EMBL" id="VULX01000026">
    <property type="protein sequence ID" value="MSR92255.1"/>
    <property type="molecule type" value="Genomic_DNA"/>
</dbReference>
<evidence type="ECO:0000256" key="2">
    <source>
        <dbReference type="ARBA" id="ARBA00009539"/>
    </source>
</evidence>
<keyword evidence="11" id="KW-1185">Reference proteome</keyword>
<name>A0A7X2N0Z5_9CLOT</name>
<evidence type="ECO:0000256" key="5">
    <source>
        <dbReference type="ARBA" id="ARBA00022857"/>
    </source>
</evidence>
<dbReference type="FunFam" id="3.40.430.10:FF:000001">
    <property type="entry name" value="Dihydrofolate reductase"/>
    <property type="match status" value="1"/>
</dbReference>
<dbReference type="UniPathway" id="UPA00077">
    <property type="reaction ID" value="UER00158"/>
</dbReference>
<keyword evidence="4 8" id="KW-0554">One-carbon metabolism</keyword>
<evidence type="ECO:0000256" key="7">
    <source>
        <dbReference type="ARBA" id="ARBA00025067"/>
    </source>
</evidence>
<reference evidence="10 11" key="1">
    <citation type="submission" date="2019-08" db="EMBL/GenBank/DDBJ databases">
        <title>In-depth cultivation of the pig gut microbiome towards novel bacterial diversity and tailored functional studies.</title>
        <authorList>
            <person name="Wylensek D."/>
            <person name="Hitch T.C.A."/>
            <person name="Clavel T."/>
        </authorList>
    </citation>
    <scope>NUCLEOTIDE SEQUENCE [LARGE SCALE GENOMIC DNA]</scope>
    <source>
        <strain evidence="10 11">WCA-383-APC-5B</strain>
    </source>
</reference>
<evidence type="ECO:0000256" key="8">
    <source>
        <dbReference type="PIRNR" id="PIRNR000194"/>
    </source>
</evidence>
<dbReference type="CDD" id="cd00209">
    <property type="entry name" value="DHFR"/>
    <property type="match status" value="1"/>
</dbReference>
<comment type="function">
    <text evidence="7 8">Key enzyme in folate metabolism. Catalyzes an essential reaction for de novo glycine and purine synthesis, and for DNA precursor synthesis.</text>
</comment>
<comment type="similarity">
    <text evidence="2 8">Belongs to the dihydrofolate reductase family.</text>
</comment>
<dbReference type="Pfam" id="PF00186">
    <property type="entry name" value="DHFR_1"/>
    <property type="match status" value="1"/>
</dbReference>
<dbReference type="GO" id="GO:0070401">
    <property type="term" value="F:NADP+ binding"/>
    <property type="evidence" value="ECO:0007669"/>
    <property type="project" value="UniProtKB-ARBA"/>
</dbReference>
<dbReference type="EC" id="1.5.1.3" evidence="3 8"/>
<evidence type="ECO:0000313" key="10">
    <source>
        <dbReference type="EMBL" id="MSR92255.1"/>
    </source>
</evidence>
<dbReference type="GO" id="GO:0046655">
    <property type="term" value="P:folic acid metabolic process"/>
    <property type="evidence" value="ECO:0007669"/>
    <property type="project" value="TreeGrafter"/>
</dbReference>
<dbReference type="InterPro" id="IPR012259">
    <property type="entry name" value="DHFR"/>
</dbReference>
<keyword evidence="6 8" id="KW-0560">Oxidoreductase</keyword>
<accession>A0A7X2N0Z5</accession>
<dbReference type="RefSeq" id="WP_154532149.1">
    <property type="nucleotide sequence ID" value="NZ_JAQXTV010000226.1"/>
</dbReference>
<dbReference type="SUPFAM" id="SSF53597">
    <property type="entry name" value="Dihydrofolate reductase-like"/>
    <property type="match status" value="1"/>
</dbReference>
<dbReference type="Proteomes" id="UP000460287">
    <property type="component" value="Unassembled WGS sequence"/>
</dbReference>
<comment type="catalytic activity">
    <reaction evidence="8">
        <text>(6S)-5,6,7,8-tetrahydrofolate + NADP(+) = 7,8-dihydrofolate + NADPH + H(+)</text>
        <dbReference type="Rhea" id="RHEA:15009"/>
        <dbReference type="ChEBI" id="CHEBI:15378"/>
        <dbReference type="ChEBI" id="CHEBI:57451"/>
        <dbReference type="ChEBI" id="CHEBI:57453"/>
        <dbReference type="ChEBI" id="CHEBI:57783"/>
        <dbReference type="ChEBI" id="CHEBI:58349"/>
        <dbReference type="EC" id="1.5.1.3"/>
    </reaction>
</comment>
<dbReference type="Gene3D" id="3.40.430.10">
    <property type="entry name" value="Dihydrofolate Reductase, subunit A"/>
    <property type="match status" value="1"/>
</dbReference>
<evidence type="ECO:0000259" key="9">
    <source>
        <dbReference type="PROSITE" id="PS51330"/>
    </source>
</evidence>
<dbReference type="GO" id="GO:0046654">
    <property type="term" value="P:tetrahydrofolate biosynthetic process"/>
    <property type="evidence" value="ECO:0007669"/>
    <property type="project" value="UniProtKB-UniPathway"/>
</dbReference>
<dbReference type="PANTHER" id="PTHR48069:SF3">
    <property type="entry name" value="DIHYDROFOLATE REDUCTASE"/>
    <property type="match status" value="1"/>
</dbReference>
<dbReference type="PIRSF" id="PIRSF000194">
    <property type="entry name" value="DHFR"/>
    <property type="match status" value="1"/>
</dbReference>